<keyword evidence="2" id="KW-1185">Reference proteome</keyword>
<gene>
    <name evidence="1" type="ORF">H3H32_21815</name>
</gene>
<dbReference type="RefSeq" id="WP_182457737.1">
    <property type="nucleotide sequence ID" value="NZ_CP059732.1"/>
</dbReference>
<dbReference type="Proteomes" id="UP000515369">
    <property type="component" value="Chromosome"/>
</dbReference>
<protein>
    <recommendedName>
        <fullName evidence="3">DUF3568 family protein</fullName>
    </recommendedName>
</protein>
<evidence type="ECO:0000313" key="2">
    <source>
        <dbReference type="Proteomes" id="UP000515369"/>
    </source>
</evidence>
<evidence type="ECO:0008006" key="3">
    <source>
        <dbReference type="Google" id="ProtNLM"/>
    </source>
</evidence>
<organism evidence="1 2">
    <name type="scientific">Spirosoma foliorum</name>
    <dbReference type="NCBI Taxonomy" id="2710596"/>
    <lineage>
        <taxon>Bacteria</taxon>
        <taxon>Pseudomonadati</taxon>
        <taxon>Bacteroidota</taxon>
        <taxon>Cytophagia</taxon>
        <taxon>Cytophagales</taxon>
        <taxon>Cytophagaceae</taxon>
        <taxon>Spirosoma</taxon>
    </lineage>
</organism>
<reference evidence="1 2" key="1">
    <citation type="submission" date="2020-07" db="EMBL/GenBank/DDBJ databases">
        <title>Spirosoma foliorum sp. nov., isolated from the leaves on the Nejang mountain Korea, Republic of.</title>
        <authorList>
            <person name="Ho H."/>
            <person name="Lee Y.-J."/>
            <person name="Nurcahyanto D.-A."/>
            <person name="Kim S.-G."/>
        </authorList>
    </citation>
    <scope>NUCLEOTIDE SEQUENCE [LARGE SCALE GENOMIC DNA]</scope>
    <source>
        <strain evidence="1 2">PL0136</strain>
    </source>
</reference>
<dbReference type="AlphaFoldDB" id="A0A7G5GP31"/>
<accession>A0A7G5GP31</accession>
<dbReference type="KEGG" id="sfol:H3H32_21815"/>
<name>A0A7G5GP31_9BACT</name>
<proteinExistence type="predicted"/>
<dbReference type="EMBL" id="CP059732">
    <property type="protein sequence ID" value="QMW00623.1"/>
    <property type="molecule type" value="Genomic_DNA"/>
</dbReference>
<evidence type="ECO:0000313" key="1">
    <source>
        <dbReference type="EMBL" id="QMW00623.1"/>
    </source>
</evidence>
<sequence>MKQLTRISGLLIISALLTCCEGNEHKISVKDSDDTYEFFAKFDKSKTQQVQDFINAEVAPTSSFSGDNVDITTTLDDHTKFKLEESPGRVRIELDKGDNSEASYRRIKKMCEGIKKELGEL</sequence>